<dbReference type="Proteomes" id="UP001108240">
    <property type="component" value="Unplaced"/>
</dbReference>
<dbReference type="InterPro" id="IPR056924">
    <property type="entry name" value="SH3_Tf2-1"/>
</dbReference>
<dbReference type="SUPFAM" id="SSF54160">
    <property type="entry name" value="Chromo domain-like"/>
    <property type="match status" value="1"/>
</dbReference>
<evidence type="ECO:0000256" key="1">
    <source>
        <dbReference type="ARBA" id="ARBA00004123"/>
    </source>
</evidence>
<feature type="region of interest" description="Disordered" evidence="2">
    <location>
        <begin position="125"/>
        <end position="156"/>
    </location>
</feature>
<evidence type="ECO:0000259" key="4">
    <source>
        <dbReference type="PROSITE" id="PS50013"/>
    </source>
</evidence>
<dbReference type="PANTHER" id="PTHR46148:SF57">
    <property type="entry name" value="OS12G0499874 PROTEIN"/>
    <property type="match status" value="1"/>
</dbReference>
<dbReference type="GeneTree" id="ENSGT01120000272472"/>
<dbReference type="GO" id="GO:0005634">
    <property type="term" value="C:nucleus"/>
    <property type="evidence" value="ECO:0007669"/>
    <property type="project" value="UniProtKB-SubCell"/>
</dbReference>
<dbReference type="Pfam" id="PF24626">
    <property type="entry name" value="SH3_Tf2-1"/>
    <property type="match status" value="1"/>
</dbReference>
<evidence type="ECO:0000256" key="3">
    <source>
        <dbReference type="SAM" id="Phobius"/>
    </source>
</evidence>
<dbReference type="PROSITE" id="PS50013">
    <property type="entry name" value="CHROMO_2"/>
    <property type="match status" value="1"/>
</dbReference>
<feature type="compositionally biased region" description="Basic residues" evidence="2">
    <location>
        <begin position="136"/>
        <end position="152"/>
    </location>
</feature>
<reference evidence="5" key="2">
    <citation type="submission" date="2025-09" db="UniProtKB">
        <authorList>
            <consortium name="Ensembl"/>
        </authorList>
    </citation>
    <scope>IDENTIFICATION</scope>
</reference>
<name>A0A9J7Z827_CYPCA</name>
<evidence type="ECO:0000313" key="5">
    <source>
        <dbReference type="Ensembl" id="ENSCCRP00000125510.1"/>
    </source>
</evidence>
<proteinExistence type="predicted"/>
<protein>
    <recommendedName>
        <fullName evidence="4">Chromo domain-containing protein</fullName>
    </recommendedName>
</protein>
<keyword evidence="3" id="KW-1133">Transmembrane helix</keyword>
<dbReference type="OMA" id="PRWHRTH"/>
<evidence type="ECO:0000256" key="2">
    <source>
        <dbReference type="SAM" id="MobiDB-lite"/>
    </source>
</evidence>
<feature type="transmembrane region" description="Helical" evidence="3">
    <location>
        <begin position="178"/>
        <end position="200"/>
    </location>
</feature>
<comment type="subcellular location">
    <subcellularLocation>
        <location evidence="1">Nucleus</location>
    </subcellularLocation>
</comment>
<keyword evidence="6" id="KW-1185">Reference proteome</keyword>
<reference evidence="5" key="1">
    <citation type="submission" date="2025-08" db="UniProtKB">
        <authorList>
            <consortium name="Ensembl"/>
        </authorList>
    </citation>
    <scope>IDENTIFICATION</scope>
</reference>
<feature type="compositionally biased region" description="Basic and acidic residues" evidence="2">
    <location>
        <begin position="126"/>
        <end position="135"/>
    </location>
</feature>
<dbReference type="Gene3D" id="2.40.50.40">
    <property type="match status" value="1"/>
</dbReference>
<evidence type="ECO:0000313" key="6">
    <source>
        <dbReference type="Proteomes" id="UP001108240"/>
    </source>
</evidence>
<sequence length="201" mass="22915">DLRLKLPSRKLSPRFVGPFKILRQITPVSFRLALPAHYKISPTFHVSLFRPAVAPRRERSREEVAPVQTPPIEVDGAEAFRVREVLDSRRHGGALQYLIDWEGYSPQERSWVRSQDILDPTLTAAFHRDHPDRPAPRPRGRPRCRPGPRFRSRSQEGGLCHGTLDNASSWFHQIPLSCVLGLLFLLPTSAHYLLINLLIIA</sequence>
<dbReference type="InterPro" id="IPR023780">
    <property type="entry name" value="Chromo_domain"/>
</dbReference>
<accession>A0A9J7Z827</accession>
<dbReference type="AlphaFoldDB" id="A0A9J7Z827"/>
<dbReference type="Ensembl" id="ENSCCRT00000196572.1">
    <property type="protein sequence ID" value="ENSCCRP00000125510.1"/>
    <property type="gene ID" value="ENSCCRG00000056355.1"/>
</dbReference>
<dbReference type="PANTHER" id="PTHR46148">
    <property type="entry name" value="CHROMO DOMAIN-CONTAINING PROTEIN"/>
    <property type="match status" value="1"/>
</dbReference>
<feature type="domain" description="Chromo" evidence="4">
    <location>
        <begin position="80"/>
        <end position="138"/>
    </location>
</feature>
<dbReference type="InterPro" id="IPR000953">
    <property type="entry name" value="Chromo/chromo_shadow_dom"/>
</dbReference>
<dbReference type="InterPro" id="IPR016197">
    <property type="entry name" value="Chromo-like_dom_sf"/>
</dbReference>
<dbReference type="SMART" id="SM00298">
    <property type="entry name" value="CHROMO"/>
    <property type="match status" value="1"/>
</dbReference>
<organism evidence="5 6">
    <name type="scientific">Cyprinus carpio carpio</name>
    <dbReference type="NCBI Taxonomy" id="630221"/>
    <lineage>
        <taxon>Eukaryota</taxon>
        <taxon>Metazoa</taxon>
        <taxon>Chordata</taxon>
        <taxon>Craniata</taxon>
        <taxon>Vertebrata</taxon>
        <taxon>Euteleostomi</taxon>
        <taxon>Actinopterygii</taxon>
        <taxon>Neopterygii</taxon>
        <taxon>Teleostei</taxon>
        <taxon>Ostariophysi</taxon>
        <taxon>Cypriniformes</taxon>
        <taxon>Cyprinidae</taxon>
        <taxon>Cyprininae</taxon>
        <taxon>Cyprinus</taxon>
    </lineage>
</organism>
<keyword evidence="3" id="KW-0812">Transmembrane</keyword>
<dbReference type="Pfam" id="PF00385">
    <property type="entry name" value="Chromo"/>
    <property type="match status" value="1"/>
</dbReference>
<keyword evidence="3" id="KW-0472">Membrane</keyword>